<gene>
    <name evidence="1" type="ORF">EZS27_005868</name>
</gene>
<comment type="caution">
    <text evidence="1">The sequence shown here is derived from an EMBL/GenBank/DDBJ whole genome shotgun (WGS) entry which is preliminary data.</text>
</comment>
<name>A0A5J4SMN7_9ZZZZ</name>
<proteinExistence type="predicted"/>
<evidence type="ECO:0000313" key="1">
    <source>
        <dbReference type="EMBL" id="KAA6346623.1"/>
    </source>
</evidence>
<reference evidence="1" key="1">
    <citation type="submission" date="2019-03" db="EMBL/GenBank/DDBJ databases">
        <title>Single cell metagenomics reveals metabolic interactions within the superorganism composed of flagellate Streblomastix strix and complex community of Bacteroidetes bacteria on its surface.</title>
        <authorList>
            <person name="Treitli S.C."/>
            <person name="Kolisko M."/>
            <person name="Husnik F."/>
            <person name="Keeling P."/>
            <person name="Hampl V."/>
        </authorList>
    </citation>
    <scope>NUCLEOTIDE SEQUENCE</scope>
    <source>
        <strain evidence="1">STM</strain>
    </source>
</reference>
<dbReference type="Pfam" id="PF03400">
    <property type="entry name" value="DDE_Tnp_IS1"/>
    <property type="match status" value="1"/>
</dbReference>
<dbReference type="GO" id="GO:0004803">
    <property type="term" value="F:transposase activity"/>
    <property type="evidence" value="ECO:0007669"/>
    <property type="project" value="InterPro"/>
</dbReference>
<protein>
    <submittedName>
        <fullName evidence="1">Uncharacterized protein</fullName>
    </submittedName>
</protein>
<dbReference type="EMBL" id="SNRY01000124">
    <property type="protein sequence ID" value="KAA6346623.1"/>
    <property type="molecule type" value="Genomic_DNA"/>
</dbReference>
<dbReference type="GO" id="GO:0006313">
    <property type="term" value="P:DNA transposition"/>
    <property type="evidence" value="ECO:0007669"/>
    <property type="project" value="InterPro"/>
</dbReference>
<dbReference type="AlphaFoldDB" id="A0A5J4SMN7"/>
<sequence>MNPYFITRQEQQLFDYPDVEIVFSGEMDEFWSFAGNKGNQRWTWYVIERRSGCMPAWHNGKRTDRDFLILWNSLKMFDIANIIQTVGEHIQSTFPLTNFVWVRIRRGKSSERI</sequence>
<accession>A0A5J4SMN7</accession>
<dbReference type="GO" id="GO:0003677">
    <property type="term" value="F:DNA binding"/>
    <property type="evidence" value="ECO:0007669"/>
    <property type="project" value="InterPro"/>
</dbReference>
<organism evidence="1">
    <name type="scientific">termite gut metagenome</name>
    <dbReference type="NCBI Taxonomy" id="433724"/>
    <lineage>
        <taxon>unclassified sequences</taxon>
        <taxon>metagenomes</taxon>
        <taxon>organismal metagenomes</taxon>
    </lineage>
</organism>
<dbReference type="InterPro" id="IPR005063">
    <property type="entry name" value="Transposase_27"/>
</dbReference>